<dbReference type="EMBL" id="CP050066">
    <property type="protein sequence ID" value="QIP06394.1"/>
    <property type="molecule type" value="Genomic_DNA"/>
</dbReference>
<feature type="domain" description="Anti-bacteriophage protein A/HamA C-terminal" evidence="1">
    <location>
        <begin position="24"/>
        <end position="272"/>
    </location>
</feature>
<dbReference type="Proteomes" id="UP000500895">
    <property type="component" value="Chromosome"/>
</dbReference>
<dbReference type="AlphaFoldDB" id="A0A6G9A272"/>
<dbReference type="InterPro" id="IPR014976">
    <property type="entry name" value="AbpA_HamA_C"/>
</dbReference>
<accession>A0A6G9A272</accession>
<evidence type="ECO:0000259" key="1">
    <source>
        <dbReference type="Pfam" id="PF08878"/>
    </source>
</evidence>
<protein>
    <submittedName>
        <fullName evidence="2">Hachiman antiphage defense system protein HamA</fullName>
    </submittedName>
</protein>
<evidence type="ECO:0000313" key="3">
    <source>
        <dbReference type="Proteomes" id="UP000500895"/>
    </source>
</evidence>
<organism evidence="2 3">
    <name type="scientific">Bradyrhizobium symbiodeficiens</name>
    <dbReference type="NCBI Taxonomy" id="1404367"/>
    <lineage>
        <taxon>Bacteria</taxon>
        <taxon>Pseudomonadati</taxon>
        <taxon>Pseudomonadota</taxon>
        <taxon>Alphaproteobacteria</taxon>
        <taxon>Hyphomicrobiales</taxon>
        <taxon>Nitrobacteraceae</taxon>
        <taxon>Bradyrhizobium</taxon>
    </lineage>
</organism>
<proteinExistence type="predicted"/>
<name>A0A6G9A272_9BRAD</name>
<sequence length="278" mass="30783">MTEILLVASLEFSTLNRSEQMPLFAEWCEYDSTVSEKKRLLRLREKAGGRTTVANTLASIMRSHYDDATRIAQDVSELGYAKAAALLSERMPRSATARSGELGEILATELVEENLGYRVPVRRLRYKDGREMALRGDDFIGVQNAAGQALKYAKGESKSRKTLSQDAITDARAVLARDQGRPTPISILFVADHLMDLGGEEEKLGRAIRNEVATRAVTSDRIEHILFTISGNPTPKALLDDFEATSGDRPHAVIHLEVPDHQDFIQASFEKALKLGND</sequence>
<evidence type="ECO:0000313" key="2">
    <source>
        <dbReference type="EMBL" id="QIP06394.1"/>
    </source>
</evidence>
<dbReference type="Pfam" id="PF08878">
    <property type="entry name" value="HamA"/>
    <property type="match status" value="1"/>
</dbReference>
<gene>
    <name evidence="2" type="ORF">HAV00_09130</name>
</gene>
<dbReference type="RefSeq" id="WP_166467419.1">
    <property type="nucleotide sequence ID" value="NZ_CP050066.2"/>
</dbReference>
<reference evidence="2 3" key="1">
    <citation type="journal article" date="2020" name="Int. J. Syst. Evol. Microbiol.">
        <title>Description and complete genome sequences of Bradyrhizobium symbiodeficiens sp. nov., a non-symbiotic bacterium associated with legumes native to Canada.</title>
        <authorList>
            <person name="Bromfield E.S.P."/>
            <person name="Cloutier S."/>
            <person name="Nguyen H.D.T."/>
        </authorList>
    </citation>
    <scope>NUCLEOTIDE SEQUENCE [LARGE SCALE GENOMIC DNA]</scope>
    <source>
        <strain evidence="2 3">101S1MB</strain>
    </source>
</reference>